<organism evidence="7 8">
    <name type="scientific">Synaphobranchus kaupii</name>
    <name type="common">Kaup's arrowtooth eel</name>
    <dbReference type="NCBI Taxonomy" id="118154"/>
    <lineage>
        <taxon>Eukaryota</taxon>
        <taxon>Metazoa</taxon>
        <taxon>Chordata</taxon>
        <taxon>Craniata</taxon>
        <taxon>Vertebrata</taxon>
        <taxon>Euteleostomi</taxon>
        <taxon>Actinopterygii</taxon>
        <taxon>Neopterygii</taxon>
        <taxon>Teleostei</taxon>
        <taxon>Anguilliformes</taxon>
        <taxon>Synaphobranchidae</taxon>
        <taxon>Synaphobranchus</taxon>
    </lineage>
</organism>
<dbReference type="InterPro" id="IPR013083">
    <property type="entry name" value="Znf_RING/FYVE/PHD"/>
</dbReference>
<evidence type="ECO:0000256" key="4">
    <source>
        <dbReference type="PROSITE-ProRule" id="PRU00024"/>
    </source>
</evidence>
<dbReference type="Gene3D" id="3.30.160.60">
    <property type="entry name" value="Classic Zinc Finger"/>
    <property type="match status" value="2"/>
</dbReference>
<feature type="domain" description="B30.2/SPRY" evidence="6">
    <location>
        <begin position="648"/>
        <end position="840"/>
    </location>
</feature>
<dbReference type="SUPFAM" id="SSF49899">
    <property type="entry name" value="Concanavalin A-like lectins/glucanases"/>
    <property type="match status" value="2"/>
</dbReference>
<gene>
    <name evidence="7" type="ORF">SKAU_G00142660</name>
</gene>
<evidence type="ECO:0000259" key="6">
    <source>
        <dbReference type="PROSITE" id="PS50188"/>
    </source>
</evidence>
<dbReference type="Gene3D" id="3.30.40.10">
    <property type="entry name" value="Zinc/RING finger domain, C3HC4 (zinc finger)"/>
    <property type="match status" value="1"/>
</dbReference>
<evidence type="ECO:0008006" key="9">
    <source>
        <dbReference type="Google" id="ProtNLM"/>
    </source>
</evidence>
<evidence type="ECO:0000313" key="8">
    <source>
        <dbReference type="Proteomes" id="UP001152622"/>
    </source>
</evidence>
<evidence type="ECO:0000256" key="3">
    <source>
        <dbReference type="ARBA" id="ARBA00022833"/>
    </source>
</evidence>
<proteinExistence type="predicted"/>
<keyword evidence="8" id="KW-1185">Reference proteome</keyword>
<dbReference type="EMBL" id="JAINUF010000004">
    <property type="protein sequence ID" value="KAJ8365435.1"/>
    <property type="molecule type" value="Genomic_DNA"/>
</dbReference>
<keyword evidence="3" id="KW-0862">Zinc</keyword>
<comment type="caution">
    <text evidence="7">The sequence shown here is derived from an EMBL/GenBank/DDBJ whole genome shotgun (WGS) entry which is preliminary data.</text>
</comment>
<dbReference type="SMART" id="SM00589">
    <property type="entry name" value="PRY"/>
    <property type="match status" value="2"/>
</dbReference>
<evidence type="ECO:0000256" key="2">
    <source>
        <dbReference type="ARBA" id="ARBA00022771"/>
    </source>
</evidence>
<sequence length="848" mass="96375">MEDPPLNRALRSIVESYLKQKTESEIADKSDARCSLHGEKLLLFCEHDKEPLCLVCQTSKKHRNHPVSPVEEAALDLKSQNQHTERQIKAEFEKLHQFLREEEEARLAALREEEKQRSQIMEQKIENITRHVSILTDKITAIEKVMETEDTSFLKSYKNIKERAQCTLQDPELLSGALIDVAKHLGNLKYRVWEKMLEMVQYTPVLLDPNTAHASLSLSDDLTTVTHTSTGQKCPDNPERFNPGVLVLGSEGFTSGKHSWEVKVGNKTVWGVGVVKESITRKGEITCSPKRGFWVMSLRNGEDYRAAGVTKLTLEKKPQSIRVQLDYDGGEWIYEEELGRYGGHGQGARPRGAKPKILLRGRGQLKNSLTASALTACYSTVMSQIILRFGLTVSTVMSQIILCHSFCRVCLQQYWEEKSSRQCPICRSKASVEDPPLNLALRSIVESYLKHKSESEIADKSDARCSLHGEKLLLFCEHDKEPLCVVCQTSKKHRNHSVCPVEEAALDLKEELKPALNLIKEKLKRFSEAEQQCKKTAEHIRSQNQHTERQIKAEFENLHQFLREEEEARLAALREEEKQRSQIMEQKIENITRHVSTLTDKITAIEKAMEAEDTSFLKSYKNIKERAQYTMQDPELLSGALIDVAKHLGNLKYRVWEKMLEMVQYTPVMLDPNTAHADLALSDDLTTVTHTGTEQKCPDNPERFSYCVDVLGSQGFTSGKHNWEVKVGNTTAWDVGVVKESITRKGDITGSPKRGFWVMMLRNGEDYSAAGTKLTLKRKPQSIRVRLDYDRGKVSFFDPSDMSHIYTFTDTFTERVLPYFSPSLKEDGNDAPLQICPVKVSVTVMSSQ</sequence>
<dbReference type="Pfam" id="PF00622">
    <property type="entry name" value="SPRY"/>
    <property type="match status" value="2"/>
</dbReference>
<dbReference type="PROSITE" id="PS50119">
    <property type="entry name" value="ZF_BBOX"/>
    <property type="match status" value="2"/>
</dbReference>
<dbReference type="Gene3D" id="2.60.120.920">
    <property type="match status" value="2"/>
</dbReference>
<dbReference type="InterPro" id="IPR003879">
    <property type="entry name" value="Butyrophylin_SPRY"/>
</dbReference>
<keyword evidence="2 4" id="KW-0863">Zinc-finger</keyword>
<feature type="domain" description="B30.2/SPRY" evidence="6">
    <location>
        <begin position="185"/>
        <end position="376"/>
    </location>
</feature>
<feature type="domain" description="B box-type" evidence="5">
    <location>
        <begin position="460"/>
        <end position="501"/>
    </location>
</feature>
<dbReference type="AlphaFoldDB" id="A0A9Q1J4K0"/>
<dbReference type="InterPro" id="IPR050143">
    <property type="entry name" value="TRIM/RBCC"/>
</dbReference>
<dbReference type="SUPFAM" id="SSF57845">
    <property type="entry name" value="B-box zinc-binding domain"/>
    <property type="match status" value="2"/>
</dbReference>
<dbReference type="OrthoDB" id="6105938at2759"/>
<feature type="domain" description="B box-type" evidence="5">
    <location>
        <begin position="29"/>
        <end position="70"/>
    </location>
</feature>
<evidence type="ECO:0000259" key="5">
    <source>
        <dbReference type="PROSITE" id="PS50119"/>
    </source>
</evidence>
<name>A0A9Q1J4K0_SYNKA</name>
<dbReference type="Pfam" id="PF00643">
    <property type="entry name" value="zf-B_box"/>
    <property type="match status" value="2"/>
</dbReference>
<dbReference type="InterPro" id="IPR003877">
    <property type="entry name" value="SPRY_dom"/>
</dbReference>
<dbReference type="Pfam" id="PF13765">
    <property type="entry name" value="PRY"/>
    <property type="match status" value="2"/>
</dbReference>
<evidence type="ECO:0000256" key="1">
    <source>
        <dbReference type="ARBA" id="ARBA00022723"/>
    </source>
</evidence>
<dbReference type="InterPro" id="IPR006574">
    <property type="entry name" value="PRY"/>
</dbReference>
<protein>
    <recommendedName>
        <fullName evidence="9">Zinc-binding protein A33-like</fullName>
    </recommendedName>
</protein>
<dbReference type="SUPFAM" id="SSF57850">
    <property type="entry name" value="RING/U-box"/>
    <property type="match status" value="1"/>
</dbReference>
<reference evidence="7" key="1">
    <citation type="journal article" date="2023" name="Science">
        <title>Genome structures resolve the early diversification of teleost fishes.</title>
        <authorList>
            <person name="Parey E."/>
            <person name="Louis A."/>
            <person name="Montfort J."/>
            <person name="Bouchez O."/>
            <person name="Roques C."/>
            <person name="Iampietro C."/>
            <person name="Lluch J."/>
            <person name="Castinel A."/>
            <person name="Donnadieu C."/>
            <person name="Desvignes T."/>
            <person name="Floi Bucao C."/>
            <person name="Jouanno E."/>
            <person name="Wen M."/>
            <person name="Mejri S."/>
            <person name="Dirks R."/>
            <person name="Jansen H."/>
            <person name="Henkel C."/>
            <person name="Chen W.J."/>
            <person name="Zahm M."/>
            <person name="Cabau C."/>
            <person name="Klopp C."/>
            <person name="Thompson A.W."/>
            <person name="Robinson-Rechavi M."/>
            <person name="Braasch I."/>
            <person name="Lecointre G."/>
            <person name="Bobe J."/>
            <person name="Postlethwait J.H."/>
            <person name="Berthelot C."/>
            <person name="Roest Crollius H."/>
            <person name="Guiguen Y."/>
        </authorList>
    </citation>
    <scope>NUCLEOTIDE SEQUENCE</scope>
    <source>
        <strain evidence="7">WJC10195</strain>
    </source>
</reference>
<dbReference type="GO" id="GO:0008270">
    <property type="term" value="F:zinc ion binding"/>
    <property type="evidence" value="ECO:0007669"/>
    <property type="project" value="UniProtKB-KW"/>
</dbReference>
<keyword evidence="1" id="KW-0479">Metal-binding</keyword>
<dbReference type="FunFam" id="2.60.120.920:FF:000004">
    <property type="entry name" value="Butyrophilin subfamily 1 member A1"/>
    <property type="match status" value="1"/>
</dbReference>
<dbReference type="SMART" id="SM00336">
    <property type="entry name" value="BBOX"/>
    <property type="match status" value="2"/>
</dbReference>
<dbReference type="InterPro" id="IPR001870">
    <property type="entry name" value="B30.2/SPRY"/>
</dbReference>
<dbReference type="InterPro" id="IPR000315">
    <property type="entry name" value="Znf_B-box"/>
</dbReference>
<dbReference type="PROSITE" id="PS50188">
    <property type="entry name" value="B302_SPRY"/>
    <property type="match status" value="2"/>
</dbReference>
<dbReference type="InterPro" id="IPR013320">
    <property type="entry name" value="ConA-like_dom_sf"/>
</dbReference>
<evidence type="ECO:0000313" key="7">
    <source>
        <dbReference type="EMBL" id="KAJ8365435.1"/>
    </source>
</evidence>
<accession>A0A9Q1J4K0</accession>
<dbReference type="PRINTS" id="PR01407">
    <property type="entry name" value="BUTYPHLNCDUF"/>
</dbReference>
<dbReference type="PANTHER" id="PTHR24103">
    <property type="entry name" value="E3 UBIQUITIN-PROTEIN LIGASE TRIM"/>
    <property type="match status" value="1"/>
</dbReference>
<dbReference type="InterPro" id="IPR043136">
    <property type="entry name" value="B30.2/SPRY_sf"/>
</dbReference>
<dbReference type="CDD" id="cd13733">
    <property type="entry name" value="SPRY_PRY_C-I_1"/>
    <property type="match status" value="1"/>
</dbReference>
<dbReference type="SMART" id="SM00449">
    <property type="entry name" value="SPRY"/>
    <property type="match status" value="2"/>
</dbReference>
<dbReference type="Proteomes" id="UP001152622">
    <property type="component" value="Chromosome 4"/>
</dbReference>